<accession>A0ACC0F8H8</accession>
<comment type="caution">
    <text evidence="1">The sequence shown here is derived from an EMBL/GenBank/DDBJ whole genome shotgun (WGS) entry which is preliminary data.</text>
</comment>
<keyword evidence="2" id="KW-1185">Reference proteome</keyword>
<dbReference type="Proteomes" id="UP001060215">
    <property type="component" value="Chromosome 15"/>
</dbReference>
<proteinExistence type="predicted"/>
<sequence>MNNLKILRCYLKVFRNHHLVAIADALPWLEELDIQLFGFRSYYQRGSNSKSAKYIVTDVGIEVISCKLPRLRKIDIAGQLGCSDGSLIVLSSNCELLNEIRCCYCNVSKHCICFILRHSQNLISLEAGRYYSLPDDPFTFENYMNFAQSLRGIRIDAYEDHDRLLGSISTAGNAELKNVSRVPKMNFYVHGFSYYY</sequence>
<reference evidence="1 2" key="1">
    <citation type="journal article" date="2022" name="Plant J.">
        <title>Chromosome-level genome of Camellia lanceoleosa provides a valuable resource for understanding genome evolution and self-incompatibility.</title>
        <authorList>
            <person name="Gong W."/>
            <person name="Xiao S."/>
            <person name="Wang L."/>
            <person name="Liao Z."/>
            <person name="Chang Y."/>
            <person name="Mo W."/>
            <person name="Hu G."/>
            <person name="Li W."/>
            <person name="Zhao G."/>
            <person name="Zhu H."/>
            <person name="Hu X."/>
            <person name="Ji K."/>
            <person name="Xiang X."/>
            <person name="Song Q."/>
            <person name="Yuan D."/>
            <person name="Jin S."/>
            <person name="Zhang L."/>
        </authorList>
    </citation>
    <scope>NUCLEOTIDE SEQUENCE [LARGE SCALE GENOMIC DNA]</scope>
    <source>
        <strain evidence="1">SQ_2022a</strain>
    </source>
</reference>
<name>A0ACC0F8H8_9ERIC</name>
<dbReference type="EMBL" id="CM045772">
    <property type="protein sequence ID" value="KAI7984986.1"/>
    <property type="molecule type" value="Genomic_DNA"/>
</dbReference>
<protein>
    <submittedName>
        <fullName evidence="1">Uncharacterized protein</fullName>
    </submittedName>
</protein>
<gene>
    <name evidence="1" type="ORF">LOK49_LG14G01577</name>
</gene>
<evidence type="ECO:0000313" key="1">
    <source>
        <dbReference type="EMBL" id="KAI7984986.1"/>
    </source>
</evidence>
<evidence type="ECO:0000313" key="2">
    <source>
        <dbReference type="Proteomes" id="UP001060215"/>
    </source>
</evidence>
<organism evidence="1 2">
    <name type="scientific">Camellia lanceoleosa</name>
    <dbReference type="NCBI Taxonomy" id="1840588"/>
    <lineage>
        <taxon>Eukaryota</taxon>
        <taxon>Viridiplantae</taxon>
        <taxon>Streptophyta</taxon>
        <taxon>Embryophyta</taxon>
        <taxon>Tracheophyta</taxon>
        <taxon>Spermatophyta</taxon>
        <taxon>Magnoliopsida</taxon>
        <taxon>eudicotyledons</taxon>
        <taxon>Gunneridae</taxon>
        <taxon>Pentapetalae</taxon>
        <taxon>asterids</taxon>
        <taxon>Ericales</taxon>
        <taxon>Theaceae</taxon>
        <taxon>Camellia</taxon>
    </lineage>
</organism>